<keyword evidence="7" id="KW-1185">Reference proteome</keyword>
<dbReference type="Pfam" id="PF19290">
    <property type="entry name" value="PmbA_TldD_2nd"/>
    <property type="match status" value="1"/>
</dbReference>
<dbReference type="InterPro" id="IPR002510">
    <property type="entry name" value="Metalloprtase-TldD/E_N"/>
</dbReference>
<organism evidence="6 7">
    <name type="scientific">Roseomonas haemaphysalidis</name>
    <dbReference type="NCBI Taxonomy" id="2768162"/>
    <lineage>
        <taxon>Bacteria</taxon>
        <taxon>Pseudomonadati</taxon>
        <taxon>Pseudomonadota</taxon>
        <taxon>Alphaproteobacteria</taxon>
        <taxon>Acetobacterales</taxon>
        <taxon>Roseomonadaceae</taxon>
        <taxon>Roseomonas</taxon>
    </lineage>
</organism>
<name>A0ABS3KML8_9PROT</name>
<evidence type="ECO:0000256" key="2">
    <source>
        <dbReference type="SAM" id="MobiDB-lite"/>
    </source>
</evidence>
<dbReference type="Pfam" id="PF01523">
    <property type="entry name" value="PmbA_TldD_1st"/>
    <property type="match status" value="1"/>
</dbReference>
<comment type="similarity">
    <text evidence="1">Belongs to the peptidase U62 family.</text>
</comment>
<dbReference type="RefSeq" id="WP_207416157.1">
    <property type="nucleotide sequence ID" value="NZ_CP061177.1"/>
</dbReference>
<dbReference type="EMBL" id="JACTNG010000003">
    <property type="protein sequence ID" value="MBO1078714.1"/>
    <property type="molecule type" value="Genomic_DNA"/>
</dbReference>
<protein>
    <submittedName>
        <fullName evidence="6">TldD/PmbA family protein</fullName>
    </submittedName>
</protein>
<dbReference type="InterPro" id="IPR047657">
    <property type="entry name" value="PmbA"/>
</dbReference>
<proteinExistence type="inferred from homology"/>
<reference evidence="6 7" key="1">
    <citation type="submission" date="2020-09" db="EMBL/GenBank/DDBJ databases">
        <title>Roseomonas.</title>
        <authorList>
            <person name="Zhu W."/>
        </authorList>
    </citation>
    <scope>NUCLEOTIDE SEQUENCE [LARGE SCALE GENOMIC DNA]</scope>
    <source>
        <strain evidence="6 7">573</strain>
    </source>
</reference>
<feature type="region of interest" description="Disordered" evidence="2">
    <location>
        <begin position="324"/>
        <end position="348"/>
    </location>
</feature>
<evidence type="ECO:0000313" key="6">
    <source>
        <dbReference type="EMBL" id="MBO1078714.1"/>
    </source>
</evidence>
<evidence type="ECO:0000256" key="1">
    <source>
        <dbReference type="ARBA" id="ARBA00005836"/>
    </source>
</evidence>
<dbReference type="PANTHER" id="PTHR43421">
    <property type="entry name" value="METALLOPROTEASE PMBA"/>
    <property type="match status" value="1"/>
</dbReference>
<comment type="caution">
    <text evidence="6">The sequence shown here is derived from an EMBL/GenBank/DDBJ whole genome shotgun (WGS) entry which is preliminary data.</text>
</comment>
<dbReference type="Proteomes" id="UP001518989">
    <property type="component" value="Unassembled WGS sequence"/>
</dbReference>
<evidence type="ECO:0000259" key="4">
    <source>
        <dbReference type="Pfam" id="PF19289"/>
    </source>
</evidence>
<dbReference type="PANTHER" id="PTHR43421:SF1">
    <property type="entry name" value="METALLOPROTEASE PMBA"/>
    <property type="match status" value="1"/>
</dbReference>
<feature type="domain" description="Metalloprotease TldD/E C-terminal" evidence="4">
    <location>
        <begin position="225"/>
        <end position="440"/>
    </location>
</feature>
<dbReference type="InterPro" id="IPR036059">
    <property type="entry name" value="TldD/PmbA_sf"/>
</dbReference>
<dbReference type="InterPro" id="IPR045570">
    <property type="entry name" value="Metalloprtase-TldD/E_cen_dom"/>
</dbReference>
<feature type="domain" description="Metalloprotease TldD/E N-terminal" evidence="3">
    <location>
        <begin position="22"/>
        <end position="86"/>
    </location>
</feature>
<evidence type="ECO:0000259" key="3">
    <source>
        <dbReference type="Pfam" id="PF01523"/>
    </source>
</evidence>
<dbReference type="Gene3D" id="3.30.2290.10">
    <property type="entry name" value="PmbA/TldD superfamily"/>
    <property type="match status" value="1"/>
</dbReference>
<evidence type="ECO:0000259" key="5">
    <source>
        <dbReference type="Pfam" id="PF19290"/>
    </source>
</evidence>
<sequence>MNRLETLAALVAAARAAGADAADAMLVQGTSLSVARRLGAIEQLERAEGLDLGLRVFVGRRQAIVSSTDPDHGGFAALAARAVAMARAVPEDRFSGLPERVATPPRDLDLDDPSEPTAEALLARAAEAEEAALATAGVSNSNGAEAGFSRTRVALLASNGFAGEYSRTSHSTSVSCLAGEGTAMERDYDYSSAVHLSDLEDAASLGRRAGERAVRRLNPTRPASRRLSVVYDPRVSASLLGHLSAAINGAAVARGTSFLRDSMGRQVMAAGLTLRDDPLRPRGLRSRPFDGEGMPGEARALVEDGILRSWVLDWRSARQLGLSSTGHAGRGVSGPPSPGPTNLWLEPGSVSPAELMSDIDEGFYVTEMMGSSINGVTGDYSRGASGFMIRRGELAEPVGGVTIAGNLREMFLHLASADDLRFRRGTDAATLRVDGMTLAGA</sequence>
<feature type="domain" description="Metalloprotease TldD/E central" evidence="5">
    <location>
        <begin position="112"/>
        <end position="217"/>
    </location>
</feature>
<dbReference type="InterPro" id="IPR045569">
    <property type="entry name" value="Metalloprtase-TldD/E_C"/>
</dbReference>
<dbReference type="SUPFAM" id="SSF111283">
    <property type="entry name" value="Putative modulator of DNA gyrase, PmbA/TldD"/>
    <property type="match status" value="1"/>
</dbReference>
<evidence type="ECO:0000313" key="7">
    <source>
        <dbReference type="Proteomes" id="UP001518989"/>
    </source>
</evidence>
<accession>A0ABS3KML8</accession>
<dbReference type="Pfam" id="PF19289">
    <property type="entry name" value="PmbA_TldD_3rd"/>
    <property type="match status" value="1"/>
</dbReference>
<gene>
    <name evidence="6" type="ORF">IAI61_06700</name>
</gene>
<dbReference type="InterPro" id="IPR035068">
    <property type="entry name" value="TldD/PmbA_N"/>
</dbReference>
<feature type="region of interest" description="Disordered" evidence="2">
    <location>
        <begin position="95"/>
        <end position="114"/>
    </location>
</feature>